<keyword evidence="2" id="KW-1185">Reference proteome</keyword>
<evidence type="ECO:0000313" key="2">
    <source>
        <dbReference type="Proteomes" id="UP001447006"/>
    </source>
</evidence>
<organism evidence="1 2">
    <name type="scientific">Pseudomonas phage UNO-G1W1</name>
    <dbReference type="NCBI Taxonomy" id="3136609"/>
    <lineage>
        <taxon>Viruses</taxon>
        <taxon>Duplodnaviria</taxon>
        <taxon>Heunggongvirae</taxon>
        <taxon>Uroviricota</taxon>
        <taxon>Caudoviricetes</taxon>
        <taxon>Vandenendeviridae</taxon>
        <taxon>Gorskivirinae</taxon>
        <taxon>Omahavirus</taxon>
        <taxon>Omahavirus UNOG1W1</taxon>
    </lineage>
</organism>
<dbReference type="InterPro" id="IPR055629">
    <property type="entry name" value="DUF7205"/>
</dbReference>
<proteinExistence type="predicted"/>
<dbReference type="EMBL" id="PP551948">
    <property type="protein sequence ID" value="WYN04989.1"/>
    <property type="molecule type" value="Genomic_DNA"/>
</dbReference>
<sequence length="201" mass="22261">MQDFLGQDVKVGDAVVFTGSSTACGLGIVARLGNDRVGVISDTYEWVTAPTYFQLASIVVLSGLSGMSDKVLTKINELRTFCEEKGLFNETPVEKKLTKKYLVMYNKDTKEVRVIMHTSRDDQYKKCAAIKGEMGCTSQYDTPVKTLSLYKGEWSVPYYGAGNAIDLPLKTLKAWGLDGYIDQVVPADVVEKLNIKESRGY</sequence>
<dbReference type="Pfam" id="PF23835">
    <property type="entry name" value="DUF7205"/>
    <property type="match status" value="1"/>
</dbReference>
<accession>A0AAX4MVL8</accession>
<gene>
    <name evidence="1" type="ORF">ISREJYDI_CDS0027</name>
</gene>
<protein>
    <submittedName>
        <fullName evidence="1">Uncharacterized protein</fullName>
    </submittedName>
</protein>
<evidence type="ECO:0000313" key="1">
    <source>
        <dbReference type="EMBL" id="WYN04989.1"/>
    </source>
</evidence>
<dbReference type="Proteomes" id="UP001447006">
    <property type="component" value="Segment"/>
</dbReference>
<reference evidence="1 2" key="1">
    <citation type="submission" date="2024-03" db="EMBL/GenBank/DDBJ databases">
        <title>Complete Genome Sequence of a Pseudomonas fluorescens Bacteriophage UNO-G1W1 isolated from freshwater ice in Nebraska.</title>
        <authorList>
            <person name="Neville A.J."/>
            <person name="Schulze T.T."/>
            <person name="Davis P.H."/>
        </authorList>
    </citation>
    <scope>NUCLEOTIDE SEQUENCE [LARGE SCALE GENOMIC DNA]</scope>
</reference>
<name>A0AAX4MVL8_9CAUD</name>